<comment type="caution">
    <text evidence="2">The sequence shown here is derived from an EMBL/GenBank/DDBJ whole genome shotgun (WGS) entry which is preliminary data.</text>
</comment>
<keyword evidence="3" id="KW-1185">Reference proteome</keyword>
<feature type="compositionally biased region" description="Basic and acidic residues" evidence="1">
    <location>
        <begin position="24"/>
        <end position="47"/>
    </location>
</feature>
<dbReference type="STRING" id="1611254.A0A2G5THR1"/>
<dbReference type="EMBL" id="PDUG01000005">
    <property type="protein sequence ID" value="PIC26845.1"/>
    <property type="molecule type" value="Genomic_DNA"/>
</dbReference>
<protein>
    <submittedName>
        <fullName evidence="2">Uncharacterized protein</fullName>
    </submittedName>
</protein>
<dbReference type="Proteomes" id="UP000230233">
    <property type="component" value="Chromosome V"/>
</dbReference>
<feature type="region of interest" description="Disordered" evidence="1">
    <location>
        <begin position="17"/>
        <end position="68"/>
    </location>
</feature>
<reference evidence="3" key="1">
    <citation type="submission" date="2017-10" db="EMBL/GenBank/DDBJ databases">
        <title>Rapid genome shrinkage in a self-fertile nematode reveals novel sperm competition proteins.</title>
        <authorList>
            <person name="Yin D."/>
            <person name="Schwarz E.M."/>
            <person name="Thomas C.G."/>
            <person name="Felde R.L."/>
            <person name="Korf I.F."/>
            <person name="Cutter A.D."/>
            <person name="Schartner C.M."/>
            <person name="Ralston E.J."/>
            <person name="Meyer B.J."/>
            <person name="Haag E.S."/>
        </authorList>
    </citation>
    <scope>NUCLEOTIDE SEQUENCE [LARGE SCALE GENOMIC DNA]</scope>
    <source>
        <strain evidence="3">JU1422</strain>
    </source>
</reference>
<organism evidence="2 3">
    <name type="scientific">Caenorhabditis nigoni</name>
    <dbReference type="NCBI Taxonomy" id="1611254"/>
    <lineage>
        <taxon>Eukaryota</taxon>
        <taxon>Metazoa</taxon>
        <taxon>Ecdysozoa</taxon>
        <taxon>Nematoda</taxon>
        <taxon>Chromadorea</taxon>
        <taxon>Rhabditida</taxon>
        <taxon>Rhabditina</taxon>
        <taxon>Rhabditomorpha</taxon>
        <taxon>Rhabditoidea</taxon>
        <taxon>Rhabditidae</taxon>
        <taxon>Peloderinae</taxon>
        <taxon>Caenorhabditis</taxon>
    </lineage>
</organism>
<evidence type="ECO:0000313" key="3">
    <source>
        <dbReference type="Proteomes" id="UP000230233"/>
    </source>
</evidence>
<dbReference type="AlphaFoldDB" id="A0A2G5THR1"/>
<evidence type="ECO:0000256" key="1">
    <source>
        <dbReference type="SAM" id="MobiDB-lite"/>
    </source>
</evidence>
<accession>A0A2G5THR1</accession>
<sequence length="68" mass="7299">MEDGCALFPHAVGSASAMLRSKKKDKENGKVEKKDKEKEKKQSKDDGPGSSKGPAIPMIRTEDLGGLL</sequence>
<proteinExistence type="predicted"/>
<gene>
    <name evidence="2" type="primary">Cnig_chr_V.g19296</name>
    <name evidence="2" type="ORF">B9Z55_019296</name>
</gene>
<name>A0A2G5THR1_9PELO</name>
<evidence type="ECO:0000313" key="2">
    <source>
        <dbReference type="EMBL" id="PIC26845.1"/>
    </source>
</evidence>